<sequence length="84" mass="8922">MLSRIALSSRTLVSTAAVARPMMARAFSSVAASCPPGAMSGPVCFEDDIAHVQVNNGYSKKYADGWERIFGKGKSRGAKQATKK</sequence>
<evidence type="ECO:0000313" key="2">
    <source>
        <dbReference type="Proteomes" id="UP000572268"/>
    </source>
</evidence>
<gene>
    <name evidence="1" type="ORF">FOL46_001965</name>
</gene>
<name>A0A7J6MA56_PEROL</name>
<comment type="caution">
    <text evidence="1">The sequence shown here is derived from an EMBL/GenBank/DDBJ whole genome shotgun (WGS) entry which is preliminary data.</text>
</comment>
<protein>
    <submittedName>
        <fullName evidence="1">Uncharacterized protein</fullName>
    </submittedName>
</protein>
<proteinExistence type="predicted"/>
<accession>A0A7J6MA56</accession>
<reference evidence="1 2" key="1">
    <citation type="submission" date="2020-04" db="EMBL/GenBank/DDBJ databases">
        <title>Perkinsus olseni comparative genomics.</title>
        <authorList>
            <person name="Bogema D.R."/>
        </authorList>
    </citation>
    <scope>NUCLEOTIDE SEQUENCE [LARGE SCALE GENOMIC DNA]</scope>
    <source>
        <strain evidence="1">ATCC PRA-31</strain>
    </source>
</reference>
<dbReference type="EMBL" id="JABANN010000159">
    <property type="protein sequence ID" value="KAF4668468.1"/>
    <property type="molecule type" value="Genomic_DNA"/>
</dbReference>
<organism evidence="1 2">
    <name type="scientific">Perkinsus olseni</name>
    <name type="common">Perkinsus atlanticus</name>
    <dbReference type="NCBI Taxonomy" id="32597"/>
    <lineage>
        <taxon>Eukaryota</taxon>
        <taxon>Sar</taxon>
        <taxon>Alveolata</taxon>
        <taxon>Perkinsozoa</taxon>
        <taxon>Perkinsea</taxon>
        <taxon>Perkinsida</taxon>
        <taxon>Perkinsidae</taxon>
        <taxon>Perkinsus</taxon>
    </lineage>
</organism>
<dbReference type="Proteomes" id="UP000572268">
    <property type="component" value="Unassembled WGS sequence"/>
</dbReference>
<evidence type="ECO:0000313" key="1">
    <source>
        <dbReference type="EMBL" id="KAF4668468.1"/>
    </source>
</evidence>
<dbReference type="AlphaFoldDB" id="A0A7J6MA56"/>